<dbReference type="EMBL" id="SAXA01000026">
    <property type="protein sequence ID" value="RXQ87289.1"/>
    <property type="molecule type" value="Genomic_DNA"/>
</dbReference>
<keyword evidence="1" id="KW-0472">Membrane</keyword>
<gene>
    <name evidence="2" type="ORF">EO244_16555</name>
</gene>
<dbReference type="AlphaFoldDB" id="A0A4Q1JIM7"/>
<protein>
    <submittedName>
        <fullName evidence="2">Uncharacterized protein</fullName>
    </submittedName>
</protein>
<evidence type="ECO:0000313" key="2">
    <source>
        <dbReference type="EMBL" id="RXQ87289.1"/>
    </source>
</evidence>
<feature type="transmembrane region" description="Helical" evidence="1">
    <location>
        <begin position="39"/>
        <end position="59"/>
    </location>
</feature>
<organism evidence="2 3">
    <name type="scientific">Ancylomarina salipaludis</name>
    <dbReference type="NCBI Taxonomy" id="2501299"/>
    <lineage>
        <taxon>Bacteria</taxon>
        <taxon>Pseudomonadati</taxon>
        <taxon>Bacteroidota</taxon>
        <taxon>Bacteroidia</taxon>
        <taxon>Marinilabiliales</taxon>
        <taxon>Marinifilaceae</taxon>
        <taxon>Ancylomarina</taxon>
    </lineage>
</organism>
<accession>A0A4Q1JIM7</accession>
<comment type="caution">
    <text evidence="2">The sequence shown here is derived from an EMBL/GenBank/DDBJ whole genome shotgun (WGS) entry which is preliminary data.</text>
</comment>
<reference evidence="2 3" key="1">
    <citation type="submission" date="2019-01" db="EMBL/GenBank/DDBJ databases">
        <title>Ancylomarina salipaludis sp. nov., isolated from a salt marsh.</title>
        <authorList>
            <person name="Yoon J.-H."/>
        </authorList>
    </citation>
    <scope>NUCLEOTIDE SEQUENCE [LARGE SCALE GENOMIC DNA]</scope>
    <source>
        <strain evidence="2 3">SHSM-M15</strain>
    </source>
</reference>
<proteinExistence type="predicted"/>
<keyword evidence="3" id="KW-1185">Reference proteome</keyword>
<dbReference type="RefSeq" id="WP_129255799.1">
    <property type="nucleotide sequence ID" value="NZ_SAXA01000026.1"/>
</dbReference>
<dbReference type="Proteomes" id="UP000289703">
    <property type="component" value="Unassembled WGS sequence"/>
</dbReference>
<feature type="transmembrane region" description="Helical" evidence="1">
    <location>
        <begin position="12"/>
        <end position="33"/>
    </location>
</feature>
<name>A0A4Q1JIM7_9BACT</name>
<keyword evidence="1" id="KW-1133">Transmembrane helix</keyword>
<sequence length="158" mass="18394">MKQISKINPKSSYNLHIFILMLGLAGLLIWLSIETKASIIIVFAITFCFLVLLFLFYSVNTKIILTDNEIVSKSPLKNRTIKYSDIKSVGVYAVSGKSFYTLEKDKYHKWLFATQKFIFVSAQEDMKLPMFRKPVDFIDFHYRKGIYELIEERINAST</sequence>
<evidence type="ECO:0000256" key="1">
    <source>
        <dbReference type="SAM" id="Phobius"/>
    </source>
</evidence>
<evidence type="ECO:0000313" key="3">
    <source>
        <dbReference type="Proteomes" id="UP000289703"/>
    </source>
</evidence>
<keyword evidence="1" id="KW-0812">Transmembrane</keyword>